<dbReference type="CDD" id="cd00038">
    <property type="entry name" value="CAP_ED"/>
    <property type="match status" value="1"/>
</dbReference>
<organism evidence="7 8">
    <name type="scientific">Actinokineospora cianjurensis</name>
    <dbReference type="NCBI Taxonomy" id="585224"/>
    <lineage>
        <taxon>Bacteria</taxon>
        <taxon>Bacillati</taxon>
        <taxon>Actinomycetota</taxon>
        <taxon>Actinomycetes</taxon>
        <taxon>Pseudonocardiales</taxon>
        <taxon>Pseudonocardiaceae</taxon>
        <taxon>Actinokineospora</taxon>
    </lineage>
</organism>
<keyword evidence="8" id="KW-1185">Reference proteome</keyword>
<keyword evidence="1" id="KW-0805">Transcription regulation</keyword>
<dbReference type="GO" id="GO:0006355">
    <property type="term" value="P:regulation of DNA-templated transcription"/>
    <property type="evidence" value="ECO:0007669"/>
    <property type="project" value="InterPro"/>
</dbReference>
<dbReference type="Proteomes" id="UP000282454">
    <property type="component" value="Unassembled WGS sequence"/>
</dbReference>
<accession>A0A421B2D2</accession>
<dbReference type="InterPro" id="IPR036388">
    <property type="entry name" value="WH-like_DNA-bd_sf"/>
</dbReference>
<dbReference type="Pfam" id="PF00027">
    <property type="entry name" value="cNMP_binding"/>
    <property type="match status" value="1"/>
</dbReference>
<dbReference type="EMBL" id="RCDD01000003">
    <property type="protein sequence ID" value="RLK58421.1"/>
    <property type="molecule type" value="Genomic_DNA"/>
</dbReference>
<evidence type="ECO:0000259" key="5">
    <source>
        <dbReference type="PROSITE" id="PS50042"/>
    </source>
</evidence>
<dbReference type="InterPro" id="IPR012318">
    <property type="entry name" value="HTH_CRP"/>
</dbReference>
<evidence type="ECO:0000256" key="1">
    <source>
        <dbReference type="ARBA" id="ARBA00023015"/>
    </source>
</evidence>
<keyword evidence="3" id="KW-0804">Transcription</keyword>
<sequence>MPVPPVLPGATPTGRDAISGEPGAPPPPADHLRPAPTLLQMLSTHTTQALMEAGTRDRHHPGRPLFRAGDPARTAHLVLTGAVKLTTALPDRPPRLREIRTAGNLVGDTEAWDHTHTRAETAHTEGAVTTLTLQHHRLISLTSGYPDLALAITRTTTTRLRWYQHRADTRGNDSHPRVARLLCDLVDLLGLTPDNQLPISLTRDELADLAGLSPPTAERALHHLIHTGTVIKGYRIIRIRDLHALRLTAGNE</sequence>
<evidence type="ECO:0000313" key="8">
    <source>
        <dbReference type="Proteomes" id="UP000282454"/>
    </source>
</evidence>
<name>A0A421B2D2_9PSEU</name>
<evidence type="ECO:0000256" key="2">
    <source>
        <dbReference type="ARBA" id="ARBA00023125"/>
    </source>
</evidence>
<dbReference type="AlphaFoldDB" id="A0A421B2D2"/>
<feature type="domain" description="Cyclic nucleotide-binding" evidence="5">
    <location>
        <begin position="38"/>
        <end position="141"/>
    </location>
</feature>
<evidence type="ECO:0000256" key="4">
    <source>
        <dbReference type="SAM" id="MobiDB-lite"/>
    </source>
</evidence>
<dbReference type="PROSITE" id="PS50042">
    <property type="entry name" value="CNMP_BINDING_3"/>
    <property type="match status" value="1"/>
</dbReference>
<feature type="domain" description="HTH crp-type" evidence="6">
    <location>
        <begin position="172"/>
        <end position="243"/>
    </location>
</feature>
<evidence type="ECO:0000313" key="7">
    <source>
        <dbReference type="EMBL" id="RLK58421.1"/>
    </source>
</evidence>
<dbReference type="Gene3D" id="2.60.120.10">
    <property type="entry name" value="Jelly Rolls"/>
    <property type="match status" value="1"/>
</dbReference>
<protein>
    <submittedName>
        <fullName evidence="7">Crp/Fnr family transcriptional regulator</fullName>
    </submittedName>
</protein>
<comment type="caution">
    <text evidence="7">The sequence shown here is derived from an EMBL/GenBank/DDBJ whole genome shotgun (WGS) entry which is preliminary data.</text>
</comment>
<dbReference type="Gene3D" id="1.10.10.10">
    <property type="entry name" value="Winged helix-like DNA-binding domain superfamily/Winged helix DNA-binding domain"/>
    <property type="match status" value="1"/>
</dbReference>
<dbReference type="InterPro" id="IPR018490">
    <property type="entry name" value="cNMP-bd_dom_sf"/>
</dbReference>
<dbReference type="SUPFAM" id="SSF46785">
    <property type="entry name" value="Winged helix' DNA-binding domain"/>
    <property type="match status" value="1"/>
</dbReference>
<dbReference type="OrthoDB" id="117402at2"/>
<dbReference type="SUPFAM" id="SSF51206">
    <property type="entry name" value="cAMP-binding domain-like"/>
    <property type="match status" value="1"/>
</dbReference>
<dbReference type="InterPro" id="IPR036390">
    <property type="entry name" value="WH_DNA-bd_sf"/>
</dbReference>
<gene>
    <name evidence="7" type="ORF">CLV68_4523</name>
</gene>
<keyword evidence="2" id="KW-0238">DNA-binding</keyword>
<reference evidence="7 8" key="1">
    <citation type="submission" date="2018-10" db="EMBL/GenBank/DDBJ databases">
        <title>Genomic Encyclopedia of Archaeal and Bacterial Type Strains, Phase II (KMG-II): from individual species to whole genera.</title>
        <authorList>
            <person name="Goeker M."/>
        </authorList>
    </citation>
    <scope>NUCLEOTIDE SEQUENCE [LARGE SCALE GENOMIC DNA]</scope>
    <source>
        <strain evidence="7 8">DSM 45657</strain>
    </source>
</reference>
<feature type="region of interest" description="Disordered" evidence="4">
    <location>
        <begin position="1"/>
        <end position="32"/>
    </location>
</feature>
<dbReference type="InterPro" id="IPR014710">
    <property type="entry name" value="RmlC-like_jellyroll"/>
</dbReference>
<dbReference type="PROSITE" id="PS51063">
    <property type="entry name" value="HTH_CRP_2"/>
    <property type="match status" value="1"/>
</dbReference>
<dbReference type="Pfam" id="PF13545">
    <property type="entry name" value="HTH_Crp_2"/>
    <property type="match status" value="1"/>
</dbReference>
<dbReference type="GO" id="GO:0003677">
    <property type="term" value="F:DNA binding"/>
    <property type="evidence" value="ECO:0007669"/>
    <property type="project" value="UniProtKB-KW"/>
</dbReference>
<dbReference type="InterPro" id="IPR000595">
    <property type="entry name" value="cNMP-bd_dom"/>
</dbReference>
<evidence type="ECO:0000259" key="6">
    <source>
        <dbReference type="PROSITE" id="PS51063"/>
    </source>
</evidence>
<evidence type="ECO:0000256" key="3">
    <source>
        <dbReference type="ARBA" id="ARBA00023163"/>
    </source>
</evidence>
<proteinExistence type="predicted"/>